<feature type="domain" description="Transglutaminase-like" evidence="1">
    <location>
        <begin position="161"/>
        <end position="221"/>
    </location>
</feature>
<evidence type="ECO:0000313" key="3">
    <source>
        <dbReference type="Proteomes" id="UP000322699"/>
    </source>
</evidence>
<dbReference type="Proteomes" id="UP000322699">
    <property type="component" value="Unassembled WGS sequence"/>
</dbReference>
<sequence>MTQIHIGSTLVYDVRQRTIFLLKIAAGSTPHQQVNDESLTTDPIVNIEPCQVDLEGNRLHRLVVEPCRLKIQYQATANLAPDLERPRNVDESQAAQMPPEVLTYMNPSRYCESDVLARFAYEEFGQLPSGFTRVQTICDWVYEHLEYTPGSTTATTTAADVLLQRTGVCRDYAHLAISLCRGIGVPSRYVSGYAVNLQPPDYHGFMEAFLDGQWYLFDPTRLASTLGLVRIGVGRDAADVAFCTLTGSAMLEEKCVWANLGDDQTNLANNPAVSTA</sequence>
<dbReference type="RefSeq" id="WP_068265034.1">
    <property type="nucleotide sequence ID" value="NZ_LWSK01000074.1"/>
</dbReference>
<dbReference type="InterPro" id="IPR048930">
    <property type="entry name" value="Bact_transglu_N_2"/>
</dbReference>
<keyword evidence="3" id="KW-1185">Reference proteome</keyword>
<dbReference type="AlphaFoldDB" id="A0A5B1CM25"/>
<dbReference type="EMBL" id="VRLW01000001">
    <property type="protein sequence ID" value="KAA1261331.1"/>
    <property type="molecule type" value="Genomic_DNA"/>
</dbReference>
<dbReference type="SUPFAM" id="SSF54001">
    <property type="entry name" value="Cysteine proteinases"/>
    <property type="match status" value="1"/>
</dbReference>
<gene>
    <name evidence="2" type="ORF">LF1_38780</name>
</gene>
<dbReference type="Gene3D" id="3.10.620.30">
    <property type="match status" value="1"/>
</dbReference>
<accession>A0A5B1CM25</accession>
<protein>
    <submittedName>
        <fullName evidence="2">Transglutaminase-like superfamily protein</fullName>
    </submittedName>
</protein>
<comment type="caution">
    <text evidence="2">The sequence shown here is derived from an EMBL/GenBank/DDBJ whole genome shotgun (WGS) entry which is preliminary data.</text>
</comment>
<reference evidence="2 3" key="1">
    <citation type="submission" date="2019-08" db="EMBL/GenBank/DDBJ databases">
        <title>Deep-cultivation of Planctomycetes and their phenomic and genomic characterization uncovers novel biology.</title>
        <authorList>
            <person name="Wiegand S."/>
            <person name="Jogler M."/>
            <person name="Boedeker C."/>
            <person name="Pinto D."/>
            <person name="Vollmers J."/>
            <person name="Rivas-Marin E."/>
            <person name="Kohn T."/>
            <person name="Peeters S.H."/>
            <person name="Heuer A."/>
            <person name="Rast P."/>
            <person name="Oberbeckmann S."/>
            <person name="Bunk B."/>
            <person name="Jeske O."/>
            <person name="Meyerdierks A."/>
            <person name="Storesund J.E."/>
            <person name="Kallscheuer N."/>
            <person name="Luecker S."/>
            <person name="Lage O.M."/>
            <person name="Pohl T."/>
            <person name="Merkel B.J."/>
            <person name="Hornburger P."/>
            <person name="Mueller R.-W."/>
            <person name="Bruemmer F."/>
            <person name="Labrenz M."/>
            <person name="Spormann A.M."/>
            <person name="Op Den Camp H."/>
            <person name="Overmann J."/>
            <person name="Amann R."/>
            <person name="Jetten M.S.M."/>
            <person name="Mascher T."/>
            <person name="Medema M.H."/>
            <person name="Devos D.P."/>
            <person name="Kaster A.-K."/>
            <person name="Ovreas L."/>
            <person name="Rohde M."/>
            <person name="Galperin M.Y."/>
            <person name="Jogler C."/>
        </authorList>
    </citation>
    <scope>NUCLEOTIDE SEQUENCE [LARGE SCALE GENOMIC DNA]</scope>
    <source>
        <strain evidence="2 3">LF1</strain>
    </source>
</reference>
<dbReference type="PANTHER" id="PTHR33490">
    <property type="entry name" value="BLR5614 PROTEIN-RELATED"/>
    <property type="match status" value="1"/>
</dbReference>
<dbReference type="SMART" id="SM00460">
    <property type="entry name" value="TGc"/>
    <property type="match status" value="1"/>
</dbReference>
<evidence type="ECO:0000259" key="1">
    <source>
        <dbReference type="SMART" id="SM00460"/>
    </source>
</evidence>
<proteinExistence type="predicted"/>
<dbReference type="OrthoDB" id="9804872at2"/>
<dbReference type="Gene3D" id="2.60.40.2250">
    <property type="match status" value="1"/>
</dbReference>
<dbReference type="InterPro" id="IPR038765">
    <property type="entry name" value="Papain-like_cys_pep_sf"/>
</dbReference>
<dbReference type="InterPro" id="IPR002931">
    <property type="entry name" value="Transglutaminase-like"/>
</dbReference>
<dbReference type="Pfam" id="PF01841">
    <property type="entry name" value="Transglut_core"/>
    <property type="match status" value="1"/>
</dbReference>
<name>A0A5B1CM25_9BACT</name>
<organism evidence="2 3">
    <name type="scientific">Rubripirellula obstinata</name>
    <dbReference type="NCBI Taxonomy" id="406547"/>
    <lineage>
        <taxon>Bacteria</taxon>
        <taxon>Pseudomonadati</taxon>
        <taxon>Planctomycetota</taxon>
        <taxon>Planctomycetia</taxon>
        <taxon>Pirellulales</taxon>
        <taxon>Pirellulaceae</taxon>
        <taxon>Rubripirellula</taxon>
    </lineage>
</organism>
<dbReference type="PANTHER" id="PTHR33490:SF12">
    <property type="entry name" value="BLL5557 PROTEIN"/>
    <property type="match status" value="1"/>
</dbReference>
<dbReference type="Pfam" id="PF21295">
    <property type="entry name" value="Bact_transglu_N_2"/>
    <property type="match status" value="1"/>
</dbReference>
<evidence type="ECO:0000313" key="2">
    <source>
        <dbReference type="EMBL" id="KAA1261331.1"/>
    </source>
</evidence>